<name>A0ABZ1QX86_9ACTN</name>
<dbReference type="EMBL" id="CP108038">
    <property type="protein sequence ID" value="WUN87095.1"/>
    <property type="molecule type" value="Genomic_DNA"/>
</dbReference>
<evidence type="ECO:0000256" key="1">
    <source>
        <dbReference type="SAM" id="MobiDB-lite"/>
    </source>
</evidence>
<evidence type="ECO:0000313" key="4">
    <source>
        <dbReference type="Proteomes" id="UP001432071"/>
    </source>
</evidence>
<feature type="chain" id="PRO_5046370616" description="Secreted protein" evidence="2">
    <location>
        <begin position="35"/>
        <end position="159"/>
    </location>
</feature>
<feature type="signal peptide" evidence="2">
    <location>
        <begin position="1"/>
        <end position="34"/>
    </location>
</feature>
<protein>
    <recommendedName>
        <fullName evidence="5">Secreted protein</fullName>
    </recommendedName>
</protein>
<feature type="region of interest" description="Disordered" evidence="1">
    <location>
        <begin position="108"/>
        <end position="127"/>
    </location>
</feature>
<dbReference type="GeneID" id="93762065"/>
<evidence type="ECO:0000313" key="3">
    <source>
        <dbReference type="EMBL" id="WUN87095.1"/>
    </source>
</evidence>
<evidence type="ECO:0008006" key="5">
    <source>
        <dbReference type="Google" id="ProtNLM"/>
    </source>
</evidence>
<dbReference type="RefSeq" id="WP_328735098.1">
    <property type="nucleotide sequence ID" value="NZ_CP108038.1"/>
</dbReference>
<accession>A0ABZ1QX86</accession>
<reference evidence="3" key="1">
    <citation type="submission" date="2022-10" db="EMBL/GenBank/DDBJ databases">
        <title>The complete genomes of actinobacterial strains from the NBC collection.</title>
        <authorList>
            <person name="Joergensen T.S."/>
            <person name="Alvarez Arevalo M."/>
            <person name="Sterndorff E.B."/>
            <person name="Faurdal D."/>
            <person name="Vuksanovic O."/>
            <person name="Mourched A.-S."/>
            <person name="Charusanti P."/>
            <person name="Shaw S."/>
            <person name="Blin K."/>
            <person name="Weber T."/>
        </authorList>
    </citation>
    <scope>NUCLEOTIDE SEQUENCE</scope>
    <source>
        <strain evidence="3">NBC_00302</strain>
    </source>
</reference>
<organism evidence="3 4">
    <name type="scientific">Streptomyces bobili</name>
    <dbReference type="NCBI Taxonomy" id="67280"/>
    <lineage>
        <taxon>Bacteria</taxon>
        <taxon>Bacillati</taxon>
        <taxon>Actinomycetota</taxon>
        <taxon>Actinomycetes</taxon>
        <taxon>Kitasatosporales</taxon>
        <taxon>Streptomycetaceae</taxon>
        <taxon>Streptomyces</taxon>
    </lineage>
</organism>
<sequence>MLTVRKWVRGGLTAASAVVLAAAMTLGATGTAHASATGSSPIGTFDYDVRGMGVRVPVGCFLTHTIKGSGKRLTSEFAGVDCAGLAATFVRFCNWRIDFSYADTDNKSYRTSRGSTHPECKGDPLRRARPQTLPTYGKACAKFFVNGKLRAVQCHYITK</sequence>
<feature type="compositionally biased region" description="Basic and acidic residues" evidence="1">
    <location>
        <begin position="116"/>
        <end position="126"/>
    </location>
</feature>
<proteinExistence type="predicted"/>
<keyword evidence="2" id="KW-0732">Signal</keyword>
<gene>
    <name evidence="3" type="ORF">OHT53_13825</name>
</gene>
<keyword evidence="4" id="KW-1185">Reference proteome</keyword>
<evidence type="ECO:0000256" key="2">
    <source>
        <dbReference type="SAM" id="SignalP"/>
    </source>
</evidence>
<dbReference type="Proteomes" id="UP001432071">
    <property type="component" value="Chromosome"/>
</dbReference>